<proteinExistence type="predicted"/>
<evidence type="ECO:0008006" key="2">
    <source>
        <dbReference type="Google" id="ProtNLM"/>
    </source>
</evidence>
<comment type="caution">
    <text evidence="1">The sequence shown here is derived from an EMBL/GenBank/DDBJ whole genome shotgun (WGS) entry which is preliminary data.</text>
</comment>
<name>A0A0F9KEE2_9ZZZZ</name>
<sequence>MEVCLNIKEAHKSYDWFFHSFPDYKNNHICSPEDIMIMKKLERFLVDCGE</sequence>
<dbReference type="EMBL" id="LAZR01008148">
    <property type="protein sequence ID" value="KKM80634.1"/>
    <property type="molecule type" value="Genomic_DNA"/>
</dbReference>
<evidence type="ECO:0000313" key="1">
    <source>
        <dbReference type="EMBL" id="KKM80634.1"/>
    </source>
</evidence>
<dbReference type="AlphaFoldDB" id="A0A0F9KEE2"/>
<protein>
    <recommendedName>
        <fullName evidence="2">HEPN domain-containing protein</fullName>
    </recommendedName>
</protein>
<gene>
    <name evidence="1" type="ORF">LCGC14_1337840</name>
</gene>
<reference evidence="1" key="1">
    <citation type="journal article" date="2015" name="Nature">
        <title>Complex archaea that bridge the gap between prokaryotes and eukaryotes.</title>
        <authorList>
            <person name="Spang A."/>
            <person name="Saw J.H."/>
            <person name="Jorgensen S.L."/>
            <person name="Zaremba-Niedzwiedzka K."/>
            <person name="Martijn J."/>
            <person name="Lind A.E."/>
            <person name="van Eijk R."/>
            <person name="Schleper C."/>
            <person name="Guy L."/>
            <person name="Ettema T.J."/>
        </authorList>
    </citation>
    <scope>NUCLEOTIDE SEQUENCE</scope>
</reference>
<organism evidence="1">
    <name type="scientific">marine sediment metagenome</name>
    <dbReference type="NCBI Taxonomy" id="412755"/>
    <lineage>
        <taxon>unclassified sequences</taxon>
        <taxon>metagenomes</taxon>
        <taxon>ecological metagenomes</taxon>
    </lineage>
</organism>
<accession>A0A0F9KEE2</accession>